<dbReference type="OrthoDB" id="2279444at2759"/>
<proteinExistence type="predicted"/>
<dbReference type="Proteomes" id="UP000646827">
    <property type="component" value="Unassembled WGS sequence"/>
</dbReference>
<evidence type="ECO:0000313" key="2">
    <source>
        <dbReference type="EMBL" id="KAG2227171.1"/>
    </source>
</evidence>
<dbReference type="AlphaFoldDB" id="A0A8H7SDL5"/>
<gene>
    <name evidence="2" type="ORF">INT45_003901</name>
</gene>
<protein>
    <submittedName>
        <fullName evidence="2">Uncharacterized protein</fullName>
    </submittedName>
</protein>
<feature type="compositionally biased region" description="Low complexity" evidence="1">
    <location>
        <begin position="70"/>
        <end position="81"/>
    </location>
</feature>
<keyword evidence="3" id="KW-1185">Reference proteome</keyword>
<feature type="compositionally biased region" description="Polar residues" evidence="1">
    <location>
        <begin position="49"/>
        <end position="63"/>
    </location>
</feature>
<dbReference type="EMBL" id="JAEPRB010000010">
    <property type="protein sequence ID" value="KAG2227171.1"/>
    <property type="molecule type" value="Genomic_DNA"/>
</dbReference>
<name>A0A8H7SDL5_9FUNG</name>
<sequence length="478" mass="55223">MQDPVVFNQNQQIMTIVTLYFTFDKDFNKQQPSWDVILQELLERFSPPSISTDVKSHSKTSSSTDRKNSKPSCSSDSSSPAGLDLLSMEQWESFEEKYRSMDNDSKWKLGDVFVEDIIYEYAKGLKYEHAAHSFILNLADKRWQKVFTQAQLREIENKSFVPLPTLPQELTDFFNKFKNVNNLDDAWKIADESRFDPVREFDADCAKRTVLNVIAGYRWDTINRIGRNGKERDVMRLWRAIDDSFDDLKADVFRSDQLSSSSSSRHNEERNAIDGSIKQKVLGAKPDLIISKNMIEFAAAEQGYSDEAGCGVKELSERYLKLPKNLKDMLLKIGCHLDNDRKSIRAVRTVGFSHTHLRMTGLIMDAPCGYVCRVRELKEITIPCEFERFAKTYIRFLKHVFILKYVVKNTMDIVKNGPPSTVEEEDDEEEDTEMFESIVDKHKDTLIIPSCLNRIGDRSKKILKKRKIDEIIENNATL</sequence>
<accession>A0A8H7SDL5</accession>
<feature type="region of interest" description="Disordered" evidence="1">
    <location>
        <begin position="49"/>
        <end position="81"/>
    </location>
</feature>
<comment type="caution">
    <text evidence="2">The sequence shown here is derived from an EMBL/GenBank/DDBJ whole genome shotgun (WGS) entry which is preliminary data.</text>
</comment>
<evidence type="ECO:0000256" key="1">
    <source>
        <dbReference type="SAM" id="MobiDB-lite"/>
    </source>
</evidence>
<organism evidence="2 3">
    <name type="scientific">Circinella minor</name>
    <dbReference type="NCBI Taxonomy" id="1195481"/>
    <lineage>
        <taxon>Eukaryota</taxon>
        <taxon>Fungi</taxon>
        <taxon>Fungi incertae sedis</taxon>
        <taxon>Mucoromycota</taxon>
        <taxon>Mucoromycotina</taxon>
        <taxon>Mucoromycetes</taxon>
        <taxon>Mucorales</taxon>
        <taxon>Lichtheimiaceae</taxon>
        <taxon>Circinella</taxon>
    </lineage>
</organism>
<evidence type="ECO:0000313" key="3">
    <source>
        <dbReference type="Proteomes" id="UP000646827"/>
    </source>
</evidence>
<reference evidence="2 3" key="1">
    <citation type="submission" date="2020-12" db="EMBL/GenBank/DDBJ databases">
        <title>Metabolic potential, ecology and presence of endohyphal bacteria is reflected in genomic diversity of Mucoromycotina.</title>
        <authorList>
            <person name="Muszewska A."/>
            <person name="Okrasinska A."/>
            <person name="Steczkiewicz K."/>
            <person name="Drgas O."/>
            <person name="Orlowska M."/>
            <person name="Perlinska-Lenart U."/>
            <person name="Aleksandrzak-Piekarczyk T."/>
            <person name="Szatraj K."/>
            <person name="Zielenkiewicz U."/>
            <person name="Pilsyk S."/>
            <person name="Malc E."/>
            <person name="Mieczkowski P."/>
            <person name="Kruszewska J.S."/>
            <person name="Biernat P."/>
            <person name="Pawlowska J."/>
        </authorList>
    </citation>
    <scope>NUCLEOTIDE SEQUENCE [LARGE SCALE GENOMIC DNA]</scope>
    <source>
        <strain evidence="2 3">CBS 142.35</strain>
    </source>
</reference>